<comment type="caution">
    <text evidence="2">The sequence shown here is derived from an EMBL/GenBank/DDBJ whole genome shotgun (WGS) entry which is preliminary data.</text>
</comment>
<dbReference type="EMBL" id="BMAW01010461">
    <property type="protein sequence ID" value="GFT18898.1"/>
    <property type="molecule type" value="Genomic_DNA"/>
</dbReference>
<sequence>MSIDVGAYEYVPEPWTVSKEPASDLILSTTAYEALRANVQMYGHESPSDDEDDHVSSEEETEDPSVSTEALVELSSTELVMKM</sequence>
<evidence type="ECO:0000313" key="3">
    <source>
        <dbReference type="Proteomes" id="UP000887013"/>
    </source>
</evidence>
<dbReference type="OrthoDB" id="6424769at2759"/>
<evidence type="ECO:0000313" key="2">
    <source>
        <dbReference type="EMBL" id="GFT18898.1"/>
    </source>
</evidence>
<dbReference type="Proteomes" id="UP000887013">
    <property type="component" value="Unassembled WGS sequence"/>
</dbReference>
<feature type="compositionally biased region" description="Acidic residues" evidence="1">
    <location>
        <begin position="48"/>
        <end position="63"/>
    </location>
</feature>
<evidence type="ECO:0000256" key="1">
    <source>
        <dbReference type="SAM" id="MobiDB-lite"/>
    </source>
</evidence>
<feature type="compositionally biased region" description="Polar residues" evidence="1">
    <location>
        <begin position="64"/>
        <end position="83"/>
    </location>
</feature>
<name>A0A8X6NJQ0_NEPPI</name>
<keyword evidence="3" id="KW-1185">Reference proteome</keyword>
<organism evidence="2 3">
    <name type="scientific">Nephila pilipes</name>
    <name type="common">Giant wood spider</name>
    <name type="synonym">Nephila maculata</name>
    <dbReference type="NCBI Taxonomy" id="299642"/>
    <lineage>
        <taxon>Eukaryota</taxon>
        <taxon>Metazoa</taxon>
        <taxon>Ecdysozoa</taxon>
        <taxon>Arthropoda</taxon>
        <taxon>Chelicerata</taxon>
        <taxon>Arachnida</taxon>
        <taxon>Araneae</taxon>
        <taxon>Araneomorphae</taxon>
        <taxon>Entelegynae</taxon>
        <taxon>Araneoidea</taxon>
        <taxon>Nephilidae</taxon>
        <taxon>Nephila</taxon>
    </lineage>
</organism>
<accession>A0A8X6NJQ0</accession>
<proteinExistence type="predicted"/>
<feature type="region of interest" description="Disordered" evidence="1">
    <location>
        <begin position="40"/>
        <end position="83"/>
    </location>
</feature>
<gene>
    <name evidence="2" type="ORF">NPIL_471251</name>
</gene>
<reference evidence="2" key="1">
    <citation type="submission" date="2020-08" db="EMBL/GenBank/DDBJ databases">
        <title>Multicomponent nature underlies the extraordinary mechanical properties of spider dragline silk.</title>
        <authorList>
            <person name="Kono N."/>
            <person name="Nakamura H."/>
            <person name="Mori M."/>
            <person name="Yoshida Y."/>
            <person name="Ohtoshi R."/>
            <person name="Malay A.D."/>
            <person name="Moran D.A.P."/>
            <person name="Tomita M."/>
            <person name="Numata K."/>
            <person name="Arakawa K."/>
        </authorList>
    </citation>
    <scope>NUCLEOTIDE SEQUENCE</scope>
</reference>
<protein>
    <submittedName>
        <fullName evidence="2">Uncharacterized protein</fullName>
    </submittedName>
</protein>
<dbReference type="AlphaFoldDB" id="A0A8X6NJQ0"/>